<protein>
    <recommendedName>
        <fullName evidence="3">Leucine-rich repeat domain-containing protein</fullName>
    </recommendedName>
</protein>
<dbReference type="InterPro" id="IPR032675">
    <property type="entry name" value="LRR_dom_sf"/>
</dbReference>
<dbReference type="SUPFAM" id="SSF52047">
    <property type="entry name" value="RNI-like"/>
    <property type="match status" value="1"/>
</dbReference>
<proteinExistence type="predicted"/>
<accession>A0ABT3M3B1</accession>
<evidence type="ECO:0000313" key="1">
    <source>
        <dbReference type="EMBL" id="MCW7502884.1"/>
    </source>
</evidence>
<evidence type="ECO:0000313" key="2">
    <source>
        <dbReference type="Proteomes" id="UP001208794"/>
    </source>
</evidence>
<sequence>MKYPLQRALSFFFVCFLTTCSTTSENIAKMSDEELIQELSSRSYRFYLETIDAKNKVKIPAIKMNGKGQYLPGDLLKVCSIKKLKYLSIESGELPDFSLEEIRACKNSNVDTILIDNIKLNNFQICEIAKGLKAPKIRIDFNYIPLTDSELTCVSQIQNLDTFIVWEGAKITDEGMCQFSQNAKNLTFLRMDDIDFLTKKSTDCMLNLPSLKDVMLKRWKHVPESQMEKFVSAYEAKHKRKIEASIYDPVGYEKP</sequence>
<gene>
    <name evidence="1" type="ORF">ND855_02015</name>
</gene>
<keyword evidence="2" id="KW-1185">Reference proteome</keyword>
<name>A0ABT3M3B1_9LEPT</name>
<evidence type="ECO:0008006" key="3">
    <source>
        <dbReference type="Google" id="ProtNLM"/>
    </source>
</evidence>
<comment type="caution">
    <text evidence="1">The sequence shown here is derived from an EMBL/GenBank/DDBJ whole genome shotgun (WGS) entry which is preliminary data.</text>
</comment>
<dbReference type="Gene3D" id="3.80.10.10">
    <property type="entry name" value="Ribonuclease Inhibitor"/>
    <property type="match status" value="1"/>
</dbReference>
<dbReference type="Proteomes" id="UP001208794">
    <property type="component" value="Unassembled WGS sequence"/>
</dbReference>
<dbReference type="EMBL" id="JAMQPR010000001">
    <property type="protein sequence ID" value="MCW7502884.1"/>
    <property type="molecule type" value="Genomic_DNA"/>
</dbReference>
<reference evidence="1 2" key="1">
    <citation type="submission" date="2022-06" db="EMBL/GenBank/DDBJ databases">
        <title>Leptospira isolates from biofilms formed at urban environments.</title>
        <authorList>
            <person name="Ribeiro P.S."/>
            <person name="Sousa T."/>
            <person name="Carvalho N."/>
            <person name="Aburjaile F."/>
            <person name="Neves F."/>
            <person name="Oliveira D."/>
            <person name="Blanco L."/>
            <person name="Lima J."/>
            <person name="Costa F."/>
            <person name="Brenig B."/>
            <person name="Soares S."/>
            <person name="Ramos R."/>
            <person name="Goes-Neto A."/>
            <person name="Matiuzzi M."/>
            <person name="Azevedo V."/>
            <person name="Ristow P."/>
        </authorList>
    </citation>
    <scope>NUCLEOTIDE SEQUENCE [LARGE SCALE GENOMIC DNA]</scope>
    <source>
        <strain evidence="1 2">VSF14</strain>
    </source>
</reference>
<organism evidence="1 2">
    <name type="scientific">Leptospira paudalimensis</name>
    <dbReference type="NCBI Taxonomy" id="2950024"/>
    <lineage>
        <taxon>Bacteria</taxon>
        <taxon>Pseudomonadati</taxon>
        <taxon>Spirochaetota</taxon>
        <taxon>Spirochaetia</taxon>
        <taxon>Leptospirales</taxon>
        <taxon>Leptospiraceae</taxon>
        <taxon>Leptospira</taxon>
    </lineage>
</organism>
<dbReference type="RefSeq" id="WP_265356958.1">
    <property type="nucleotide sequence ID" value="NZ_JAMQPR010000001.1"/>
</dbReference>